<sequence length="77" mass="8643">MAVTLTSHTSAHSVTTTVAPFRAWRGSRLAVARGPVRATIEARDYQGFGLQVQQLIKQKMPYWQIKMGPPRIKIAHQ</sequence>
<name>Q1YT93_9GAMM</name>
<dbReference type="AlphaFoldDB" id="Q1YT93"/>
<dbReference type="HOGENOM" id="CLU_2632979_0_0_6"/>
<evidence type="ECO:0000313" key="1">
    <source>
        <dbReference type="EMBL" id="EAS47594.1"/>
    </source>
</evidence>
<dbReference type="STRING" id="314287.GB2207_02282"/>
<proteinExistence type="predicted"/>
<comment type="caution">
    <text evidence="1">The sequence shown here is derived from an EMBL/GenBank/DDBJ whole genome shotgun (WGS) entry which is preliminary data.</text>
</comment>
<keyword evidence="2" id="KW-1185">Reference proteome</keyword>
<gene>
    <name evidence="1" type="ORF">GB2207_02282</name>
</gene>
<organism evidence="1 2">
    <name type="scientific">gamma proteobacterium HTCC2207</name>
    <dbReference type="NCBI Taxonomy" id="314287"/>
    <lineage>
        <taxon>Bacteria</taxon>
        <taxon>Pseudomonadati</taxon>
        <taxon>Pseudomonadota</taxon>
        <taxon>Gammaproteobacteria</taxon>
        <taxon>Cellvibrionales</taxon>
        <taxon>Porticoccaceae</taxon>
        <taxon>SAR92 clade</taxon>
    </lineage>
</organism>
<dbReference type="EMBL" id="AAPI01000002">
    <property type="protein sequence ID" value="EAS47594.1"/>
    <property type="molecule type" value="Genomic_DNA"/>
</dbReference>
<reference evidence="1 2" key="1">
    <citation type="submission" date="2006-03" db="EMBL/GenBank/DDBJ databases">
        <authorList>
            <person name="Giovannoni S.J."/>
            <person name="Cho J.-C."/>
            <person name="Ferriera S."/>
            <person name="Johnson J."/>
            <person name="Kravitz S."/>
            <person name="Halpern A."/>
            <person name="Remington K."/>
            <person name="Beeson K."/>
            <person name="Tran B."/>
            <person name="Rogers Y.-H."/>
            <person name="Friedman R."/>
            <person name="Venter J.C."/>
        </authorList>
    </citation>
    <scope>NUCLEOTIDE SEQUENCE [LARGE SCALE GENOMIC DNA]</scope>
    <source>
        <strain evidence="1 2">HTCC2207</strain>
    </source>
</reference>
<evidence type="ECO:0000313" key="2">
    <source>
        <dbReference type="Proteomes" id="UP000005555"/>
    </source>
</evidence>
<dbReference type="Proteomes" id="UP000005555">
    <property type="component" value="Unassembled WGS sequence"/>
</dbReference>
<accession>Q1YT93</accession>
<protein>
    <submittedName>
        <fullName evidence="1">Uncharacterized protein</fullName>
    </submittedName>
</protein>